<dbReference type="InParanoid" id="Q0V167"/>
<protein>
    <submittedName>
        <fullName evidence="1">Uncharacterized protein</fullName>
    </submittedName>
</protein>
<reference evidence="2" key="1">
    <citation type="journal article" date="2007" name="Plant Cell">
        <title>Dothideomycete-plant interactions illuminated by genome sequencing and EST analysis of the wheat pathogen Stagonospora nodorum.</title>
        <authorList>
            <person name="Hane J.K."/>
            <person name="Lowe R.G."/>
            <person name="Solomon P.S."/>
            <person name="Tan K.C."/>
            <person name="Schoch C.L."/>
            <person name="Spatafora J.W."/>
            <person name="Crous P.W."/>
            <person name="Kodira C."/>
            <person name="Birren B.W."/>
            <person name="Galagan J.E."/>
            <person name="Torriani S.F."/>
            <person name="McDonald B.A."/>
            <person name="Oliver R.P."/>
        </authorList>
    </citation>
    <scope>NUCLEOTIDE SEQUENCE [LARGE SCALE GENOMIC DNA]</scope>
    <source>
        <strain evidence="2">SN15 / ATCC MYA-4574 / FGSC 10173</strain>
    </source>
</reference>
<dbReference type="RefSeq" id="XP_001792862.1">
    <property type="nucleotide sequence ID" value="XM_001792810.1"/>
</dbReference>
<dbReference type="EMBL" id="CH445327">
    <property type="protein sequence ID" value="EAT90459.1"/>
    <property type="molecule type" value="Genomic_DNA"/>
</dbReference>
<dbReference type="Proteomes" id="UP000001055">
    <property type="component" value="Unassembled WGS sequence"/>
</dbReference>
<sequence>MVAWVDTGTSHCACDHGRRIVVARAVEDTHFSSSLEWKRDLRIVYIANVELPQRAKKLGRAVPGEYDGGGGPLKCRSRCTALFCSHFLRLLGVFALRRRLLAIPHFSPFNHNQDTSSRKWANDTTGSGQDLARDIAIPKDKTRTILGVLQSRPHHPKHRPILPSNPILSRIYPRTTGTRHTSPGKPVFTWSKLGNRCWRWSESATLEVYQEKK</sequence>
<organism evidence="1 2">
    <name type="scientific">Phaeosphaeria nodorum (strain SN15 / ATCC MYA-4574 / FGSC 10173)</name>
    <name type="common">Glume blotch fungus</name>
    <name type="synonym">Parastagonospora nodorum</name>
    <dbReference type="NCBI Taxonomy" id="321614"/>
    <lineage>
        <taxon>Eukaryota</taxon>
        <taxon>Fungi</taxon>
        <taxon>Dikarya</taxon>
        <taxon>Ascomycota</taxon>
        <taxon>Pezizomycotina</taxon>
        <taxon>Dothideomycetes</taxon>
        <taxon>Pleosporomycetidae</taxon>
        <taxon>Pleosporales</taxon>
        <taxon>Pleosporineae</taxon>
        <taxon>Phaeosphaeriaceae</taxon>
        <taxon>Parastagonospora</taxon>
    </lineage>
</organism>
<dbReference type="HOGENOM" id="CLU_1294836_0_0_1"/>
<proteinExistence type="predicted"/>
<name>Q0V167_PHANO</name>
<evidence type="ECO:0000313" key="2">
    <source>
        <dbReference type="Proteomes" id="UP000001055"/>
    </source>
</evidence>
<dbReference type="AlphaFoldDB" id="Q0V167"/>
<gene>
    <name evidence="1" type="ORF">SNOG_02247</name>
</gene>
<dbReference type="KEGG" id="pno:SNOG_02247"/>
<accession>Q0V167</accession>
<dbReference type="GeneID" id="5969712"/>
<evidence type="ECO:0000313" key="1">
    <source>
        <dbReference type="EMBL" id="EAT90459.1"/>
    </source>
</evidence>